<dbReference type="InterPro" id="IPR016047">
    <property type="entry name" value="M23ase_b-sheet_dom"/>
</dbReference>
<dbReference type="EMBL" id="CP001337">
    <property type="protein sequence ID" value="ACL25021.1"/>
    <property type="molecule type" value="Genomic_DNA"/>
</dbReference>
<dbReference type="InterPro" id="IPR036779">
    <property type="entry name" value="LysM_dom_sf"/>
</dbReference>
<sequence length="466" mass="51092">MQVIFNHPPWFERWMRSRRRLATARYTVRRLRNRTIVSVLRPPDVAPLPVVQWRFRLSRQVGHGFLLLAVIVMLAVDYSFPWQQLITGRHQVHTPSVATVVATSAEQAVGVARAVRVTASVAREPEPIAPALRAPVPVVTAYRTTHLLAEGETLAEVAARYQIPLSTLVWTNGLDRGDALRVGQPLRIARLAGVTHTVEAGETLAALAERYGVAPEAIATFAPNRLRNGQLIVGQEIFIPGGRLAWSPEQEAAFAQRKAEPVGIVLANETNVRSGPSTDHQRLAQLTAGRQVALRGRYGDWVLVALGETIGWIRSDLLELDPEQVAALPEVRDFPPPPPRWVWPAQGVLTSGFGPRWGGFHNGIDIANVAWTPIVAASRGWVYEAGRCSGYGYCVKIRHPGGIETIYGHLVTRPVVQVGQEVSTGQLIGYMGSTYDRAGGGYSTGVHLHFTILVNGRAVNPLRYLP</sequence>
<dbReference type="eggNOG" id="COG0739">
    <property type="taxonomic scope" value="Bacteria"/>
</dbReference>
<accession>B8GCH7</accession>
<protein>
    <submittedName>
        <fullName evidence="3">Peptidase M23</fullName>
    </submittedName>
</protein>
<keyword evidence="4" id="KW-1185">Reference proteome</keyword>
<dbReference type="Gene3D" id="2.70.70.10">
    <property type="entry name" value="Glucose Permease (Domain IIA)"/>
    <property type="match status" value="1"/>
</dbReference>
<dbReference type="HOGENOM" id="CLU_584873_0_0_0"/>
<dbReference type="Pfam" id="PF08239">
    <property type="entry name" value="SH3_3"/>
    <property type="match status" value="1"/>
</dbReference>
<dbReference type="Gene3D" id="3.10.350.10">
    <property type="entry name" value="LysM domain"/>
    <property type="match status" value="2"/>
</dbReference>
<dbReference type="Pfam" id="PF01476">
    <property type="entry name" value="LysM"/>
    <property type="match status" value="2"/>
</dbReference>
<dbReference type="InterPro" id="IPR003646">
    <property type="entry name" value="SH3-like_bac-type"/>
</dbReference>
<dbReference type="AlphaFoldDB" id="B8GCH7"/>
<evidence type="ECO:0000259" key="1">
    <source>
        <dbReference type="PROSITE" id="PS51781"/>
    </source>
</evidence>
<dbReference type="PROSITE" id="PS51782">
    <property type="entry name" value="LYSM"/>
    <property type="match status" value="2"/>
</dbReference>
<gene>
    <name evidence="3" type="ordered locus">Cagg_2137</name>
</gene>
<reference evidence="3" key="1">
    <citation type="submission" date="2008-12" db="EMBL/GenBank/DDBJ databases">
        <title>Complete sequence of Chloroflexus aggregans DSM 9485.</title>
        <authorList>
            <consortium name="US DOE Joint Genome Institute"/>
            <person name="Lucas S."/>
            <person name="Copeland A."/>
            <person name="Lapidus A."/>
            <person name="Glavina del Rio T."/>
            <person name="Dalin E."/>
            <person name="Tice H."/>
            <person name="Pitluck S."/>
            <person name="Foster B."/>
            <person name="Larimer F."/>
            <person name="Land M."/>
            <person name="Hauser L."/>
            <person name="Kyrpides N."/>
            <person name="Mikhailova N."/>
            <person name="Bryant D."/>
            <person name="Richardson P."/>
        </authorList>
    </citation>
    <scope>NUCLEOTIDE SEQUENCE</scope>
    <source>
        <strain evidence="3">DSM 9485</strain>
    </source>
</reference>
<dbReference type="SUPFAM" id="SSF51261">
    <property type="entry name" value="Duplicated hybrid motif"/>
    <property type="match status" value="1"/>
</dbReference>
<dbReference type="SMART" id="SM00257">
    <property type="entry name" value="LysM"/>
    <property type="match status" value="2"/>
</dbReference>
<dbReference type="SMART" id="SM00287">
    <property type="entry name" value="SH3b"/>
    <property type="match status" value="1"/>
</dbReference>
<dbReference type="OrthoDB" id="9809488at2"/>
<evidence type="ECO:0000313" key="4">
    <source>
        <dbReference type="Proteomes" id="UP000002508"/>
    </source>
</evidence>
<dbReference type="InterPro" id="IPR050570">
    <property type="entry name" value="Cell_wall_metabolism_enzyme"/>
</dbReference>
<dbReference type="InterPro" id="IPR011055">
    <property type="entry name" value="Dup_hybrid_motif"/>
</dbReference>
<dbReference type="STRING" id="326427.Cagg_2137"/>
<dbReference type="eggNOG" id="COG1388">
    <property type="taxonomic scope" value="Bacteria"/>
</dbReference>
<dbReference type="CDD" id="cd12797">
    <property type="entry name" value="M23_peptidase"/>
    <property type="match status" value="1"/>
</dbReference>
<dbReference type="KEGG" id="cag:Cagg_2137"/>
<dbReference type="PANTHER" id="PTHR21666:SF270">
    <property type="entry name" value="MUREIN HYDROLASE ACTIVATOR ENVC"/>
    <property type="match status" value="1"/>
</dbReference>
<dbReference type="InterPro" id="IPR018392">
    <property type="entry name" value="LysM"/>
</dbReference>
<dbReference type="PROSITE" id="PS51781">
    <property type="entry name" value="SH3B"/>
    <property type="match status" value="1"/>
</dbReference>
<dbReference type="Proteomes" id="UP000002508">
    <property type="component" value="Chromosome"/>
</dbReference>
<feature type="domain" description="SH3b" evidence="1">
    <location>
        <begin position="260"/>
        <end position="322"/>
    </location>
</feature>
<dbReference type="SUPFAM" id="SSF54106">
    <property type="entry name" value="LysM domain"/>
    <property type="match status" value="2"/>
</dbReference>
<evidence type="ECO:0000259" key="2">
    <source>
        <dbReference type="PROSITE" id="PS51782"/>
    </source>
</evidence>
<name>B8GCH7_CHLAD</name>
<dbReference type="Pfam" id="PF01551">
    <property type="entry name" value="Peptidase_M23"/>
    <property type="match status" value="1"/>
</dbReference>
<feature type="domain" description="LysM" evidence="2">
    <location>
        <begin position="194"/>
        <end position="239"/>
    </location>
</feature>
<organism evidence="3 4">
    <name type="scientific">Chloroflexus aggregans (strain MD-66 / DSM 9485)</name>
    <dbReference type="NCBI Taxonomy" id="326427"/>
    <lineage>
        <taxon>Bacteria</taxon>
        <taxon>Bacillati</taxon>
        <taxon>Chloroflexota</taxon>
        <taxon>Chloroflexia</taxon>
        <taxon>Chloroflexales</taxon>
        <taxon>Chloroflexineae</taxon>
        <taxon>Chloroflexaceae</taxon>
        <taxon>Chloroflexus</taxon>
    </lineage>
</organism>
<proteinExistence type="predicted"/>
<feature type="domain" description="LysM" evidence="2">
    <location>
        <begin position="144"/>
        <end position="188"/>
    </location>
</feature>
<evidence type="ECO:0000313" key="3">
    <source>
        <dbReference type="EMBL" id="ACL25021.1"/>
    </source>
</evidence>
<dbReference type="GO" id="GO:0004222">
    <property type="term" value="F:metalloendopeptidase activity"/>
    <property type="evidence" value="ECO:0007669"/>
    <property type="project" value="TreeGrafter"/>
</dbReference>
<dbReference type="RefSeq" id="WP_015940879.1">
    <property type="nucleotide sequence ID" value="NC_011831.1"/>
</dbReference>
<dbReference type="CDD" id="cd00118">
    <property type="entry name" value="LysM"/>
    <property type="match status" value="2"/>
</dbReference>
<dbReference type="PANTHER" id="PTHR21666">
    <property type="entry name" value="PEPTIDASE-RELATED"/>
    <property type="match status" value="1"/>
</dbReference>
<dbReference type="Gene3D" id="2.30.30.40">
    <property type="entry name" value="SH3 Domains"/>
    <property type="match status" value="1"/>
</dbReference>